<keyword evidence="2" id="KW-0805">Transcription regulation</keyword>
<dbReference type="Pfam" id="PF00172">
    <property type="entry name" value="Zn_clus"/>
    <property type="match status" value="1"/>
</dbReference>
<dbReference type="InterPro" id="IPR051127">
    <property type="entry name" value="Fungal_SecMet_Regulators"/>
</dbReference>
<organism evidence="7 8">
    <name type="scientific">Rhizodiscina lignyota</name>
    <dbReference type="NCBI Taxonomy" id="1504668"/>
    <lineage>
        <taxon>Eukaryota</taxon>
        <taxon>Fungi</taxon>
        <taxon>Dikarya</taxon>
        <taxon>Ascomycota</taxon>
        <taxon>Pezizomycotina</taxon>
        <taxon>Dothideomycetes</taxon>
        <taxon>Pleosporomycetidae</taxon>
        <taxon>Aulographales</taxon>
        <taxon>Rhizodiscinaceae</taxon>
        <taxon>Rhizodiscina</taxon>
    </lineage>
</organism>
<evidence type="ECO:0000313" key="7">
    <source>
        <dbReference type="EMBL" id="KAF2098904.1"/>
    </source>
</evidence>
<dbReference type="PANTHER" id="PTHR47424">
    <property type="entry name" value="REGULATORY PROTEIN GAL4"/>
    <property type="match status" value="1"/>
</dbReference>
<feature type="region of interest" description="Disordered" evidence="5">
    <location>
        <begin position="95"/>
        <end position="128"/>
    </location>
</feature>
<dbReference type="PROSITE" id="PS50048">
    <property type="entry name" value="ZN2_CY6_FUNGAL_2"/>
    <property type="match status" value="1"/>
</dbReference>
<dbReference type="GO" id="GO:0000981">
    <property type="term" value="F:DNA-binding transcription factor activity, RNA polymerase II-specific"/>
    <property type="evidence" value="ECO:0007669"/>
    <property type="project" value="InterPro"/>
</dbReference>
<evidence type="ECO:0000256" key="3">
    <source>
        <dbReference type="ARBA" id="ARBA00023163"/>
    </source>
</evidence>
<dbReference type="GO" id="GO:0003677">
    <property type="term" value="F:DNA binding"/>
    <property type="evidence" value="ECO:0007669"/>
    <property type="project" value="InterPro"/>
</dbReference>
<dbReference type="GO" id="GO:0006351">
    <property type="term" value="P:DNA-templated transcription"/>
    <property type="evidence" value="ECO:0007669"/>
    <property type="project" value="InterPro"/>
</dbReference>
<dbReference type="InterPro" id="IPR036864">
    <property type="entry name" value="Zn2-C6_fun-type_DNA-bd_sf"/>
</dbReference>
<gene>
    <name evidence="7" type="ORF">NA57DRAFT_39015</name>
</gene>
<feature type="region of interest" description="Disordered" evidence="5">
    <location>
        <begin position="177"/>
        <end position="214"/>
    </location>
</feature>
<dbReference type="EMBL" id="ML978126">
    <property type="protein sequence ID" value="KAF2098904.1"/>
    <property type="molecule type" value="Genomic_DNA"/>
</dbReference>
<evidence type="ECO:0000313" key="8">
    <source>
        <dbReference type="Proteomes" id="UP000799772"/>
    </source>
</evidence>
<dbReference type="Pfam" id="PF04082">
    <property type="entry name" value="Fungal_trans"/>
    <property type="match status" value="1"/>
</dbReference>
<protein>
    <recommendedName>
        <fullName evidence="6">Zn(2)-C6 fungal-type domain-containing protein</fullName>
    </recommendedName>
</protein>
<keyword evidence="3" id="KW-0804">Transcription</keyword>
<evidence type="ECO:0000256" key="5">
    <source>
        <dbReference type="SAM" id="MobiDB-lite"/>
    </source>
</evidence>
<dbReference type="PROSITE" id="PS00463">
    <property type="entry name" value="ZN2_CY6_FUNGAL_1"/>
    <property type="match status" value="1"/>
</dbReference>
<feature type="domain" description="Zn(2)-C6 fungal-type" evidence="6">
    <location>
        <begin position="17"/>
        <end position="49"/>
    </location>
</feature>
<dbReference type="PANTHER" id="PTHR47424:SF6">
    <property type="entry name" value="PROLINE UTILIZATION TRANS-ACTIVATOR"/>
    <property type="match status" value="1"/>
</dbReference>
<keyword evidence="8" id="KW-1185">Reference proteome</keyword>
<dbReference type="SMART" id="SM00906">
    <property type="entry name" value="Fungal_trans"/>
    <property type="match status" value="1"/>
</dbReference>
<feature type="compositionally biased region" description="Basic and acidic residues" evidence="5">
    <location>
        <begin position="107"/>
        <end position="116"/>
    </location>
</feature>
<proteinExistence type="predicted"/>
<dbReference type="AlphaFoldDB" id="A0A9P4MAN0"/>
<evidence type="ECO:0000256" key="4">
    <source>
        <dbReference type="ARBA" id="ARBA00023242"/>
    </source>
</evidence>
<dbReference type="CDD" id="cd12148">
    <property type="entry name" value="fungal_TF_MHR"/>
    <property type="match status" value="1"/>
</dbReference>
<sequence>MPSRRVPPERRKRTEISCDRCKSRKQKCHKPLDQQACRYCQTHGFDCVTTQPRKKRIFASVEGLGARLTLLECLVKGLVPEVDTSSLEEMRNLGQSLGIPLPPTEPPPREREESPSPDHQSQQDDAPVLRDQQGQTQYIGPASSYLFQIKVRTLFNQGQQLPKPNQFLLFGQNPTERVSMKASPQTRRHSTPQASNASMPPPSTGAAAPEGSDTPPMSDALIAAYFESVQPDFPLLHEATFREEYERFCISPETSSMDPTWLCILLCVLILARRVANPETLQLQNAQEMEEKWWREVQTLLPGVLFTSSISAVQALMLAGLHLHNTNHRDACWTLTAAAVRIAMAIGLHRETNKSLYTPLMREMRKRLWWTLYEFEQMQASSHDRPSAIDDSICSTGTPREAILGMRGDFMQYSNRLAVMLGQACKIIRNAVSSDPHDVYRGPLSPAAALLRDLMRWKETLPPQLRLEHADGKSPSFRRSVLLLHIQHHHVVTVLSRNALLYMAAKVNDSEIATSKDTLSMAEVCIDAGRQACLLLLKLDSMAQFNAVTWWDVYHLYSSAMILVLAIIYDVRQHGYSDADELPESLVESRSLLHQCAQLAMKHLQNPRVPGTMNRWATVVSEITTMTDEFVRRSTSQVDEQNENGTERGLILGSGATENFSGPSMYGFDQQPHPYSRQAMFGDFHIDNEGAILAPSNTMVGSSYLIPNSTLPWHEEHWRDIAGMLLGGDFGV</sequence>
<evidence type="ECO:0000256" key="2">
    <source>
        <dbReference type="ARBA" id="ARBA00023015"/>
    </source>
</evidence>
<evidence type="ECO:0000259" key="6">
    <source>
        <dbReference type="PROSITE" id="PS50048"/>
    </source>
</evidence>
<keyword evidence="1" id="KW-0479">Metal-binding</keyword>
<name>A0A9P4MAN0_9PEZI</name>
<dbReference type="SUPFAM" id="SSF57701">
    <property type="entry name" value="Zn2/Cys6 DNA-binding domain"/>
    <property type="match status" value="1"/>
</dbReference>
<reference evidence="7" key="1">
    <citation type="journal article" date="2020" name="Stud. Mycol.">
        <title>101 Dothideomycetes genomes: a test case for predicting lifestyles and emergence of pathogens.</title>
        <authorList>
            <person name="Haridas S."/>
            <person name="Albert R."/>
            <person name="Binder M."/>
            <person name="Bloem J."/>
            <person name="Labutti K."/>
            <person name="Salamov A."/>
            <person name="Andreopoulos B."/>
            <person name="Baker S."/>
            <person name="Barry K."/>
            <person name="Bills G."/>
            <person name="Bluhm B."/>
            <person name="Cannon C."/>
            <person name="Castanera R."/>
            <person name="Culley D."/>
            <person name="Daum C."/>
            <person name="Ezra D."/>
            <person name="Gonzalez J."/>
            <person name="Henrissat B."/>
            <person name="Kuo A."/>
            <person name="Liang C."/>
            <person name="Lipzen A."/>
            <person name="Lutzoni F."/>
            <person name="Magnuson J."/>
            <person name="Mondo S."/>
            <person name="Nolan M."/>
            <person name="Ohm R."/>
            <person name="Pangilinan J."/>
            <person name="Park H.-J."/>
            <person name="Ramirez L."/>
            <person name="Alfaro M."/>
            <person name="Sun H."/>
            <person name="Tritt A."/>
            <person name="Yoshinaga Y."/>
            <person name="Zwiers L.-H."/>
            <person name="Turgeon B."/>
            <person name="Goodwin S."/>
            <person name="Spatafora J."/>
            <person name="Crous P."/>
            <person name="Grigoriev I."/>
        </authorList>
    </citation>
    <scope>NUCLEOTIDE SEQUENCE</scope>
    <source>
        <strain evidence="7">CBS 133067</strain>
    </source>
</reference>
<comment type="caution">
    <text evidence="7">The sequence shown here is derived from an EMBL/GenBank/DDBJ whole genome shotgun (WGS) entry which is preliminary data.</text>
</comment>
<dbReference type="InterPro" id="IPR007219">
    <property type="entry name" value="XnlR_reg_dom"/>
</dbReference>
<dbReference type="OrthoDB" id="3266505at2759"/>
<evidence type="ECO:0000256" key="1">
    <source>
        <dbReference type="ARBA" id="ARBA00022723"/>
    </source>
</evidence>
<dbReference type="CDD" id="cd00067">
    <property type="entry name" value="GAL4"/>
    <property type="match status" value="1"/>
</dbReference>
<keyword evidence="4" id="KW-0539">Nucleus</keyword>
<dbReference type="Gene3D" id="4.10.240.10">
    <property type="entry name" value="Zn(2)-C6 fungal-type DNA-binding domain"/>
    <property type="match status" value="1"/>
</dbReference>
<accession>A0A9P4MAN0</accession>
<dbReference type="Proteomes" id="UP000799772">
    <property type="component" value="Unassembled WGS sequence"/>
</dbReference>
<dbReference type="GO" id="GO:0008270">
    <property type="term" value="F:zinc ion binding"/>
    <property type="evidence" value="ECO:0007669"/>
    <property type="project" value="InterPro"/>
</dbReference>
<dbReference type="InterPro" id="IPR001138">
    <property type="entry name" value="Zn2Cys6_DnaBD"/>
</dbReference>